<proteinExistence type="predicted"/>
<dbReference type="EMBL" id="GAIX01004345">
    <property type="protein sequence ID" value="JAA88215.1"/>
    <property type="molecule type" value="Transcribed_RNA"/>
</dbReference>
<sequence length="120" mass="13725">MLVCLKEINLNICQKINRKIVHFELVRVDTHISGRQPSSGKSALLFFKHWNDQCDTANKKSDTTPLIRTSVDKTYSNCMSYVFSPLTPSLALTTIWMLHCQKSEVVTRTSLKKFTAIFNT</sequence>
<protein>
    <submittedName>
        <fullName evidence="1">Uncharacterized protein</fullName>
    </submittedName>
</protein>
<name>S4PKS9_9NEOP</name>
<evidence type="ECO:0000313" key="1">
    <source>
        <dbReference type="EMBL" id="JAA88215.1"/>
    </source>
</evidence>
<organism evidence="1">
    <name type="scientific">Pararge aegeria</name>
    <name type="common">speckled wood butterfly</name>
    <dbReference type="NCBI Taxonomy" id="116150"/>
    <lineage>
        <taxon>Eukaryota</taxon>
        <taxon>Metazoa</taxon>
        <taxon>Ecdysozoa</taxon>
        <taxon>Arthropoda</taxon>
        <taxon>Hexapoda</taxon>
        <taxon>Insecta</taxon>
        <taxon>Pterygota</taxon>
        <taxon>Neoptera</taxon>
        <taxon>Endopterygota</taxon>
        <taxon>Lepidoptera</taxon>
        <taxon>Glossata</taxon>
        <taxon>Ditrysia</taxon>
        <taxon>Papilionoidea</taxon>
        <taxon>Nymphalidae</taxon>
        <taxon>Satyrinae</taxon>
        <taxon>Satyrini</taxon>
        <taxon>Parargina</taxon>
        <taxon>Pararge</taxon>
    </lineage>
</organism>
<reference evidence="1" key="2">
    <citation type="submission" date="2013-05" db="EMBL/GenBank/DDBJ databases">
        <authorList>
            <person name="Carter J.-M."/>
            <person name="Baker S.C."/>
            <person name="Pink R."/>
            <person name="Carter D.R.F."/>
            <person name="Collins A."/>
            <person name="Tomlin J."/>
            <person name="Gibbs M."/>
            <person name="Breuker C.J."/>
        </authorList>
    </citation>
    <scope>NUCLEOTIDE SEQUENCE</scope>
    <source>
        <tissue evidence="1">Ovary</tissue>
    </source>
</reference>
<dbReference type="AlphaFoldDB" id="S4PKS9"/>
<reference evidence="1" key="1">
    <citation type="journal article" date="2013" name="BMC Genomics">
        <title>Unscrambling butterfly oogenesis.</title>
        <authorList>
            <person name="Carter J.M."/>
            <person name="Baker S.C."/>
            <person name="Pink R."/>
            <person name="Carter D.R."/>
            <person name="Collins A."/>
            <person name="Tomlin J."/>
            <person name="Gibbs M."/>
            <person name="Breuker C.J."/>
        </authorList>
    </citation>
    <scope>NUCLEOTIDE SEQUENCE</scope>
    <source>
        <tissue evidence="1">Ovary</tissue>
    </source>
</reference>
<accession>S4PKS9</accession>